<evidence type="ECO:0000256" key="6">
    <source>
        <dbReference type="SAM" id="Phobius"/>
    </source>
</evidence>
<evidence type="ECO:0000256" key="1">
    <source>
        <dbReference type="ARBA" id="ARBA00004370"/>
    </source>
</evidence>
<dbReference type="InterPro" id="IPR013057">
    <property type="entry name" value="AA_transpt_TM"/>
</dbReference>
<reference evidence="8 9" key="1">
    <citation type="submission" date="2020-08" db="EMBL/GenBank/DDBJ databases">
        <authorList>
            <person name="Hejnol A."/>
        </authorList>
    </citation>
    <scope>NUCLEOTIDE SEQUENCE [LARGE SCALE GENOMIC DNA]</scope>
</reference>
<feature type="domain" description="Amino acid transporter transmembrane" evidence="7">
    <location>
        <begin position="40"/>
        <end position="124"/>
    </location>
</feature>
<dbReference type="OrthoDB" id="655540at2759"/>
<evidence type="ECO:0000256" key="3">
    <source>
        <dbReference type="ARBA" id="ARBA00022692"/>
    </source>
</evidence>
<keyword evidence="3 6" id="KW-0812">Transmembrane</keyword>
<organism evidence="8 9">
    <name type="scientific">Dimorphilus gyrociliatus</name>
    <dbReference type="NCBI Taxonomy" id="2664684"/>
    <lineage>
        <taxon>Eukaryota</taxon>
        <taxon>Metazoa</taxon>
        <taxon>Spiralia</taxon>
        <taxon>Lophotrochozoa</taxon>
        <taxon>Annelida</taxon>
        <taxon>Polychaeta</taxon>
        <taxon>Polychaeta incertae sedis</taxon>
        <taxon>Dinophilidae</taxon>
        <taxon>Dimorphilus</taxon>
    </lineage>
</organism>
<proteinExistence type="predicted"/>
<keyword evidence="2" id="KW-0813">Transport</keyword>
<feature type="transmembrane region" description="Helical" evidence="6">
    <location>
        <begin position="122"/>
        <end position="143"/>
    </location>
</feature>
<evidence type="ECO:0000256" key="4">
    <source>
        <dbReference type="ARBA" id="ARBA00022989"/>
    </source>
</evidence>
<comment type="caution">
    <text evidence="8">The sequence shown here is derived from an EMBL/GenBank/DDBJ whole genome shotgun (WGS) entry which is preliminary data.</text>
</comment>
<evidence type="ECO:0000313" key="8">
    <source>
        <dbReference type="EMBL" id="CAD5113372.1"/>
    </source>
</evidence>
<sequence length="204" mass="22506">MEESCASYQCLHDDGISDENIDERLNEESNQFKSKKYGIFWAIAFILGENIGVGLIALPNAFKDQGYIGIATLPFFGFLAMYAALKLEDSYTITANQETIDDNERNQYGCIIKKAFGKHLQYLALSGGIAIFFSATLVCYGTIADLSSTRTSRTVSSPTFHSFAFSIGTFFFSYGATLSYPNIQHDMIQPSKFKLAVKIGAVGK</sequence>
<keyword evidence="9" id="KW-1185">Reference proteome</keyword>
<dbReference type="EMBL" id="CAJFCJ010000003">
    <property type="protein sequence ID" value="CAD5113372.1"/>
    <property type="molecule type" value="Genomic_DNA"/>
</dbReference>
<comment type="subcellular location">
    <subcellularLocation>
        <location evidence="1">Membrane</location>
    </subcellularLocation>
</comment>
<dbReference type="PANTHER" id="PTHR48017">
    <property type="entry name" value="OS05G0424000 PROTEIN-RELATED"/>
    <property type="match status" value="1"/>
</dbReference>
<gene>
    <name evidence="8" type="ORF">DGYR_LOCUS2377</name>
</gene>
<evidence type="ECO:0000313" key="9">
    <source>
        <dbReference type="Proteomes" id="UP000549394"/>
    </source>
</evidence>
<name>A0A7I8VAM4_9ANNE</name>
<evidence type="ECO:0000256" key="2">
    <source>
        <dbReference type="ARBA" id="ARBA00022448"/>
    </source>
</evidence>
<dbReference type="AlphaFoldDB" id="A0A7I8VAM4"/>
<keyword evidence="5 6" id="KW-0472">Membrane</keyword>
<dbReference type="Proteomes" id="UP000549394">
    <property type="component" value="Unassembled WGS sequence"/>
</dbReference>
<accession>A0A7I8VAM4</accession>
<dbReference type="GO" id="GO:0016020">
    <property type="term" value="C:membrane"/>
    <property type="evidence" value="ECO:0007669"/>
    <property type="project" value="UniProtKB-SubCell"/>
</dbReference>
<feature type="transmembrane region" description="Helical" evidence="6">
    <location>
        <begin position="67"/>
        <end position="85"/>
    </location>
</feature>
<evidence type="ECO:0000259" key="7">
    <source>
        <dbReference type="Pfam" id="PF01490"/>
    </source>
</evidence>
<evidence type="ECO:0000256" key="5">
    <source>
        <dbReference type="ARBA" id="ARBA00023136"/>
    </source>
</evidence>
<keyword evidence="4 6" id="KW-1133">Transmembrane helix</keyword>
<dbReference type="Pfam" id="PF01490">
    <property type="entry name" value="Aa_trans"/>
    <property type="match status" value="1"/>
</dbReference>
<protein>
    <submittedName>
        <fullName evidence="8">DgyrCDS2544</fullName>
    </submittedName>
</protein>
<feature type="transmembrane region" description="Helical" evidence="6">
    <location>
        <begin position="39"/>
        <end position="61"/>
    </location>
</feature>
<feature type="transmembrane region" description="Helical" evidence="6">
    <location>
        <begin position="163"/>
        <end position="183"/>
    </location>
</feature>